<dbReference type="SUPFAM" id="SSF47954">
    <property type="entry name" value="Cyclin-like"/>
    <property type="match status" value="1"/>
</dbReference>
<dbReference type="Pfam" id="PF00134">
    <property type="entry name" value="Cyclin_N"/>
    <property type="match status" value="1"/>
</dbReference>
<dbReference type="InterPro" id="IPR013763">
    <property type="entry name" value="Cyclin-like_dom"/>
</dbReference>
<dbReference type="EMBL" id="JBEDUW010000002">
    <property type="protein sequence ID" value="KAK9946403.1"/>
    <property type="molecule type" value="Genomic_DNA"/>
</dbReference>
<dbReference type="GO" id="GO:0051301">
    <property type="term" value="P:cell division"/>
    <property type="evidence" value="ECO:0007669"/>
    <property type="project" value="UniProtKB-KW"/>
</dbReference>
<keyword evidence="3" id="KW-0131">Cell cycle</keyword>
<organism evidence="8 9">
    <name type="scientific">Rubus argutus</name>
    <name type="common">Southern blackberry</name>
    <dbReference type="NCBI Taxonomy" id="59490"/>
    <lineage>
        <taxon>Eukaryota</taxon>
        <taxon>Viridiplantae</taxon>
        <taxon>Streptophyta</taxon>
        <taxon>Embryophyta</taxon>
        <taxon>Tracheophyta</taxon>
        <taxon>Spermatophyta</taxon>
        <taxon>Magnoliopsida</taxon>
        <taxon>eudicotyledons</taxon>
        <taxon>Gunneridae</taxon>
        <taxon>Pentapetalae</taxon>
        <taxon>rosids</taxon>
        <taxon>fabids</taxon>
        <taxon>Rosales</taxon>
        <taxon>Rosaceae</taxon>
        <taxon>Rosoideae</taxon>
        <taxon>Rosoideae incertae sedis</taxon>
        <taxon>Rubus</taxon>
    </lineage>
</organism>
<accession>A0AAW1YBJ3</accession>
<gene>
    <name evidence="8" type="ORF">M0R45_011870</name>
</gene>
<dbReference type="AlphaFoldDB" id="A0AAW1YBJ3"/>
<comment type="subunit">
    <text evidence="1">Interacts with the CDC2 protein kinase to form a serine/threonine kinase holoenzyme complex also known as maturation promoting factor (MPF). The cyclin subunit imparts substrate specificity to the complex.</text>
</comment>
<feature type="region of interest" description="Disordered" evidence="6">
    <location>
        <begin position="279"/>
        <end position="302"/>
    </location>
</feature>
<protein>
    <recommendedName>
        <fullName evidence="4">B-like cyclin</fullName>
    </recommendedName>
</protein>
<evidence type="ECO:0000259" key="7">
    <source>
        <dbReference type="SMART" id="SM00385"/>
    </source>
</evidence>
<name>A0AAW1YBJ3_RUBAR</name>
<evidence type="ECO:0000313" key="9">
    <source>
        <dbReference type="Proteomes" id="UP001457282"/>
    </source>
</evidence>
<dbReference type="InterPro" id="IPR039361">
    <property type="entry name" value="Cyclin"/>
</dbReference>
<evidence type="ECO:0000256" key="1">
    <source>
        <dbReference type="ARBA" id="ARBA00011177"/>
    </source>
</evidence>
<reference evidence="8 9" key="1">
    <citation type="journal article" date="2023" name="G3 (Bethesda)">
        <title>A chromosome-length genome assembly and annotation of blackberry (Rubus argutus, cv. 'Hillquist').</title>
        <authorList>
            <person name="Bruna T."/>
            <person name="Aryal R."/>
            <person name="Dudchenko O."/>
            <person name="Sargent D.J."/>
            <person name="Mead D."/>
            <person name="Buti M."/>
            <person name="Cavallini A."/>
            <person name="Hytonen T."/>
            <person name="Andres J."/>
            <person name="Pham M."/>
            <person name="Weisz D."/>
            <person name="Mascagni F."/>
            <person name="Usai G."/>
            <person name="Natali L."/>
            <person name="Bassil N."/>
            <person name="Fernandez G.E."/>
            <person name="Lomsadze A."/>
            <person name="Armour M."/>
            <person name="Olukolu B."/>
            <person name="Poorten T."/>
            <person name="Britton C."/>
            <person name="Davik J."/>
            <person name="Ashrafi H."/>
            <person name="Aiden E.L."/>
            <person name="Borodovsky M."/>
            <person name="Worthington M."/>
        </authorList>
    </citation>
    <scope>NUCLEOTIDE SEQUENCE [LARGE SCALE GENOMIC DNA]</scope>
    <source>
        <strain evidence="8">PI 553951</strain>
    </source>
</reference>
<dbReference type="CDD" id="cd20544">
    <property type="entry name" value="CYCLIN_AtCycD-like_rpt2"/>
    <property type="match status" value="1"/>
</dbReference>
<dbReference type="Proteomes" id="UP001457282">
    <property type="component" value="Unassembled WGS sequence"/>
</dbReference>
<evidence type="ECO:0000256" key="3">
    <source>
        <dbReference type="ARBA" id="ARBA00023306"/>
    </source>
</evidence>
<keyword evidence="5" id="KW-0195">Cyclin</keyword>
<dbReference type="InterPro" id="IPR036915">
    <property type="entry name" value="Cyclin-like_sf"/>
</dbReference>
<dbReference type="InterPro" id="IPR006671">
    <property type="entry name" value="Cyclin_N"/>
</dbReference>
<dbReference type="SMART" id="SM00385">
    <property type="entry name" value="CYCLIN"/>
    <property type="match status" value="1"/>
</dbReference>
<keyword evidence="9" id="KW-1185">Reference proteome</keyword>
<keyword evidence="2" id="KW-0132">Cell division</keyword>
<dbReference type="PANTHER" id="PTHR10177">
    <property type="entry name" value="CYCLINS"/>
    <property type="match status" value="1"/>
</dbReference>
<comment type="caution">
    <text evidence="8">The sequence shown here is derived from an EMBL/GenBank/DDBJ whole genome shotgun (WGS) entry which is preliminary data.</text>
</comment>
<proteinExistence type="inferred from homology"/>
<comment type="similarity">
    <text evidence="5">Belongs to the cyclin family.</text>
</comment>
<dbReference type="Gene3D" id="1.10.472.10">
    <property type="entry name" value="Cyclin-like"/>
    <property type="match status" value="2"/>
</dbReference>
<evidence type="ECO:0000256" key="2">
    <source>
        <dbReference type="ARBA" id="ARBA00022618"/>
    </source>
</evidence>
<evidence type="ECO:0000256" key="6">
    <source>
        <dbReference type="SAM" id="MobiDB-lite"/>
    </source>
</evidence>
<sequence>MDDGHFLADFSCQESPTFLGNDSEVVDENTSDNNVDIYYDLALQYQHVKILIEKEREFGFKKDEDDQSLRNANWFEFKDNRLEAIAWILRNGAAHGFQFRTAYLSITYFDLFLSKRSFKGDQTTWLRTLSVACLSLAAKMEEQRSPLLSEYKVEDCIIEWRWINQMELAVLATLEWRLDSITPFPFIDYFITILKLNQESPSDTKYNRIEGFLMYLTQVTNLMQHRPSVLAAAATIMAFEHQLTRAGLEVKINSIPALKFLEIEEVFSIYRLLQDKEDKPPEISRTKSCPAGSDSARETVTS</sequence>
<evidence type="ECO:0000256" key="4">
    <source>
        <dbReference type="ARBA" id="ARBA00032263"/>
    </source>
</evidence>
<evidence type="ECO:0000313" key="8">
    <source>
        <dbReference type="EMBL" id="KAK9946403.1"/>
    </source>
</evidence>
<feature type="domain" description="Cyclin-like" evidence="7">
    <location>
        <begin position="86"/>
        <end position="172"/>
    </location>
</feature>
<evidence type="ECO:0000256" key="5">
    <source>
        <dbReference type="RuleBase" id="RU000383"/>
    </source>
</evidence>